<keyword evidence="5 13" id="KW-0812">Transmembrane</keyword>
<keyword evidence="7 13" id="KW-0472">Membrane</keyword>
<dbReference type="PROSITE" id="PS50885">
    <property type="entry name" value="HAMP"/>
    <property type="match status" value="1"/>
</dbReference>
<keyword evidence="17" id="KW-1185">Reference proteome</keyword>
<dbReference type="InterPro" id="IPR033479">
    <property type="entry name" value="dCache_1"/>
</dbReference>
<evidence type="ECO:0000256" key="3">
    <source>
        <dbReference type="ARBA" id="ARBA00022481"/>
    </source>
</evidence>
<dbReference type="SUPFAM" id="SSF58104">
    <property type="entry name" value="Methyl-accepting chemotaxis protein (MCP) signaling domain"/>
    <property type="match status" value="1"/>
</dbReference>
<feature type="domain" description="Methyl-accepting transducer" evidence="14">
    <location>
        <begin position="374"/>
        <end position="610"/>
    </location>
</feature>
<dbReference type="OrthoDB" id="243053at2"/>
<evidence type="ECO:0000313" key="17">
    <source>
        <dbReference type="Proteomes" id="UP000190188"/>
    </source>
</evidence>
<dbReference type="CDD" id="cd06225">
    <property type="entry name" value="HAMP"/>
    <property type="match status" value="1"/>
</dbReference>
<keyword evidence="6 13" id="KW-1133">Transmembrane helix</keyword>
<protein>
    <submittedName>
        <fullName evidence="16">Chemotaxis protein</fullName>
    </submittedName>
</protein>
<dbReference type="CDD" id="cd11386">
    <property type="entry name" value="MCP_signal"/>
    <property type="match status" value="1"/>
</dbReference>
<evidence type="ECO:0000256" key="10">
    <source>
        <dbReference type="ARBA" id="ARBA00058128"/>
    </source>
</evidence>
<evidence type="ECO:0000256" key="12">
    <source>
        <dbReference type="SAM" id="Coils"/>
    </source>
</evidence>
<evidence type="ECO:0000259" key="15">
    <source>
        <dbReference type="PROSITE" id="PS50885"/>
    </source>
</evidence>
<dbReference type="SMART" id="SM00304">
    <property type="entry name" value="HAMP"/>
    <property type="match status" value="1"/>
</dbReference>
<feature type="domain" description="HAMP" evidence="15">
    <location>
        <begin position="303"/>
        <end position="355"/>
    </location>
</feature>
<keyword evidence="3" id="KW-0488">Methylation</keyword>
<dbReference type="InterPro" id="IPR003122">
    <property type="entry name" value="Tar_rcpt_lig-bd"/>
</dbReference>
<keyword evidence="12" id="KW-0175">Coiled coil</keyword>
<dbReference type="Gene3D" id="1.10.287.950">
    <property type="entry name" value="Methyl-accepting chemotaxis protein"/>
    <property type="match status" value="1"/>
</dbReference>
<keyword evidence="8 11" id="KW-0807">Transducer</keyword>
<dbReference type="InterPro" id="IPR029151">
    <property type="entry name" value="Sensor-like_sf"/>
</dbReference>
<dbReference type="SMART" id="SM00319">
    <property type="entry name" value="TarH"/>
    <property type="match status" value="1"/>
</dbReference>
<keyword evidence="2" id="KW-1003">Cell membrane</keyword>
<comment type="caution">
    <text evidence="16">The sequence shown here is derived from an EMBL/GenBank/DDBJ whole genome shotgun (WGS) entry which is preliminary data.</text>
</comment>
<evidence type="ECO:0000256" key="13">
    <source>
        <dbReference type="SAM" id="Phobius"/>
    </source>
</evidence>
<sequence>MKMKLKKLASNNFKTKLLSTFVLILVVPSMMIGILAYNQAHTEMDKQIMLSAANNVKLIDSIISSNIQPKMDDVDYLSKKIQSSMYKGQDSPEVSSYFDTYMGMHPEASIIALGTDTGLYIRSPKQEVKAGFDPRTRDWYKIAMASKGEAIITNPYISVNSGKTVVTIAKTTADGTGVISIDLSMDYIKKLTSTVSIGKNGYVMILDQQQKFVVHPTEKAGTAPQESFYGQMYKLASGQFGYELEGQANNMMYTTNYLTGWKVAGSMPSAEIEEATKPIYMNNIIVIALCLLVGFIIIYFVLKSIIRPITQLKNHAVTVSQGILTEEITIHSDDEIGHLGRAFRDMQQNLRSLIQEVEQRAILVSASSDQLTASAEQTSEATEQVTMAVQEIASSAEKQTTGVDHTAQALNEVSQGVVSIVDRVQLLSDLSKHATEQAVEGGASVGQVVAQMNSIQDSVAQSDRMIKSLYERSKQIGAISDIIREISQQTNLLALNAAIEAARAGENGRGFAVVADEVRKLAEQSQGSAQQITDLIQEIQRETRDTVDTMEKVTQDVEDGLSVSNATIHKFEFIMSSMQETSPHIDEVSAITQQISAGIQEVTAVANELAMIAKGNAATSEEVAASAEEQLASMEEISASAQSLSSLSDELKQMINRFTY</sequence>
<dbReference type="SMART" id="SM00283">
    <property type="entry name" value="MA"/>
    <property type="match status" value="1"/>
</dbReference>
<dbReference type="CDD" id="cd12913">
    <property type="entry name" value="PDC1_MCP_like"/>
    <property type="match status" value="1"/>
</dbReference>
<dbReference type="Proteomes" id="UP000190188">
    <property type="component" value="Unassembled WGS sequence"/>
</dbReference>
<name>A0A1T2X0X9_9BACL</name>
<evidence type="ECO:0000256" key="5">
    <source>
        <dbReference type="ARBA" id="ARBA00022692"/>
    </source>
</evidence>
<dbReference type="SUPFAM" id="SSF103190">
    <property type="entry name" value="Sensory domain-like"/>
    <property type="match status" value="1"/>
</dbReference>
<proteinExistence type="inferred from homology"/>
<feature type="coiled-coil region" evidence="12">
    <location>
        <begin position="617"/>
        <end position="644"/>
    </location>
</feature>
<reference evidence="16 17" key="1">
    <citation type="submission" date="2017-01" db="EMBL/GenBank/DDBJ databases">
        <title>Genome analysis of Paenibacillus selenitrireducens ES3-24.</title>
        <authorList>
            <person name="Xu D."/>
            <person name="Yao R."/>
            <person name="Zheng S."/>
        </authorList>
    </citation>
    <scope>NUCLEOTIDE SEQUENCE [LARGE SCALE GENOMIC DNA]</scope>
    <source>
        <strain evidence="16 17">ES3-24</strain>
    </source>
</reference>
<dbReference type="FunFam" id="1.10.287.950:FF:000003">
    <property type="entry name" value="Methyl-accepting chemotaxis protein"/>
    <property type="match status" value="1"/>
</dbReference>
<comment type="subcellular location">
    <subcellularLocation>
        <location evidence="1">Cell membrane</location>
        <topology evidence="1">Multi-pass membrane protein</topology>
    </subcellularLocation>
</comment>
<dbReference type="InterPro" id="IPR003660">
    <property type="entry name" value="HAMP_dom"/>
</dbReference>
<feature type="transmembrane region" description="Helical" evidence="13">
    <location>
        <begin position="279"/>
        <end position="302"/>
    </location>
</feature>
<dbReference type="STRING" id="1324314.BVG16_28265"/>
<organism evidence="16 17">
    <name type="scientific">Paenibacillus selenitireducens</name>
    <dbReference type="NCBI Taxonomy" id="1324314"/>
    <lineage>
        <taxon>Bacteria</taxon>
        <taxon>Bacillati</taxon>
        <taxon>Bacillota</taxon>
        <taxon>Bacilli</taxon>
        <taxon>Bacillales</taxon>
        <taxon>Paenibacillaceae</taxon>
        <taxon>Paenibacillus</taxon>
    </lineage>
</organism>
<evidence type="ECO:0000256" key="9">
    <source>
        <dbReference type="ARBA" id="ARBA00029447"/>
    </source>
</evidence>
<comment type="function">
    <text evidence="10">Chemotactic-signal transducers respond to changes in the concentration of attractants and repellents in the environment, transduce a signal from the outside to the inside of the cell, and facilitate sensory adaptation through the variation of the level of methylation.</text>
</comment>
<dbReference type="GO" id="GO:0005886">
    <property type="term" value="C:plasma membrane"/>
    <property type="evidence" value="ECO:0007669"/>
    <property type="project" value="UniProtKB-SubCell"/>
</dbReference>
<dbReference type="PANTHER" id="PTHR32089">
    <property type="entry name" value="METHYL-ACCEPTING CHEMOTAXIS PROTEIN MCPB"/>
    <property type="match status" value="1"/>
</dbReference>
<evidence type="ECO:0000256" key="2">
    <source>
        <dbReference type="ARBA" id="ARBA00022475"/>
    </source>
</evidence>
<evidence type="ECO:0000313" key="16">
    <source>
        <dbReference type="EMBL" id="OPA73568.1"/>
    </source>
</evidence>
<dbReference type="GO" id="GO:0006935">
    <property type="term" value="P:chemotaxis"/>
    <property type="evidence" value="ECO:0007669"/>
    <property type="project" value="UniProtKB-KW"/>
</dbReference>
<dbReference type="InterPro" id="IPR004089">
    <property type="entry name" value="MCPsignal_dom"/>
</dbReference>
<comment type="similarity">
    <text evidence="9">Belongs to the methyl-accepting chemotaxis (MCP) protein family.</text>
</comment>
<dbReference type="PROSITE" id="PS50111">
    <property type="entry name" value="CHEMOTAXIS_TRANSDUC_2"/>
    <property type="match status" value="1"/>
</dbReference>
<evidence type="ECO:0000256" key="6">
    <source>
        <dbReference type="ARBA" id="ARBA00022989"/>
    </source>
</evidence>
<evidence type="ECO:0000256" key="1">
    <source>
        <dbReference type="ARBA" id="ARBA00004651"/>
    </source>
</evidence>
<gene>
    <name evidence="16" type="ORF">BVG16_28265</name>
</gene>
<dbReference type="Pfam" id="PF02743">
    <property type="entry name" value="dCache_1"/>
    <property type="match status" value="1"/>
</dbReference>
<dbReference type="CDD" id="cd12912">
    <property type="entry name" value="PDC2_MCP_like"/>
    <property type="match status" value="1"/>
</dbReference>
<evidence type="ECO:0000256" key="11">
    <source>
        <dbReference type="PROSITE-ProRule" id="PRU00284"/>
    </source>
</evidence>
<evidence type="ECO:0000256" key="8">
    <source>
        <dbReference type="ARBA" id="ARBA00023224"/>
    </source>
</evidence>
<dbReference type="Gene3D" id="3.30.450.20">
    <property type="entry name" value="PAS domain"/>
    <property type="match status" value="2"/>
</dbReference>
<keyword evidence="4" id="KW-0145">Chemotaxis</keyword>
<dbReference type="Pfam" id="PF00015">
    <property type="entry name" value="MCPsignal"/>
    <property type="match status" value="1"/>
</dbReference>
<evidence type="ECO:0000259" key="14">
    <source>
        <dbReference type="PROSITE" id="PS50111"/>
    </source>
</evidence>
<dbReference type="PANTHER" id="PTHR32089:SF114">
    <property type="entry name" value="METHYL-ACCEPTING CHEMOTAXIS PROTEIN MCPB"/>
    <property type="match status" value="1"/>
</dbReference>
<dbReference type="EMBL" id="MSZX01000016">
    <property type="protein sequence ID" value="OPA73568.1"/>
    <property type="molecule type" value="Genomic_DNA"/>
</dbReference>
<dbReference type="GO" id="GO:0007165">
    <property type="term" value="P:signal transduction"/>
    <property type="evidence" value="ECO:0007669"/>
    <property type="project" value="UniProtKB-KW"/>
</dbReference>
<accession>A0A1T2X0X9</accession>
<dbReference type="AlphaFoldDB" id="A0A1T2X0X9"/>
<dbReference type="Pfam" id="PF00672">
    <property type="entry name" value="HAMP"/>
    <property type="match status" value="1"/>
</dbReference>
<evidence type="ECO:0000256" key="4">
    <source>
        <dbReference type="ARBA" id="ARBA00022500"/>
    </source>
</evidence>
<evidence type="ECO:0000256" key="7">
    <source>
        <dbReference type="ARBA" id="ARBA00023136"/>
    </source>
</evidence>